<evidence type="ECO:0000313" key="4">
    <source>
        <dbReference type="Proteomes" id="UP001499987"/>
    </source>
</evidence>
<protein>
    <recommendedName>
        <fullName evidence="5">DUF2637 domain-containing protein</fullName>
    </recommendedName>
</protein>
<name>A0ABP4DXE6_9ACTN</name>
<dbReference type="Proteomes" id="UP001499987">
    <property type="component" value="Unassembled WGS sequence"/>
</dbReference>
<proteinExistence type="predicted"/>
<evidence type="ECO:0000256" key="1">
    <source>
        <dbReference type="SAM" id="MobiDB-lite"/>
    </source>
</evidence>
<reference evidence="4" key="1">
    <citation type="journal article" date="2019" name="Int. J. Syst. Evol. Microbiol.">
        <title>The Global Catalogue of Microorganisms (GCM) 10K type strain sequencing project: providing services to taxonomists for standard genome sequencing and annotation.</title>
        <authorList>
            <consortium name="The Broad Institute Genomics Platform"/>
            <consortium name="The Broad Institute Genome Sequencing Center for Infectious Disease"/>
            <person name="Wu L."/>
            <person name="Ma J."/>
        </authorList>
    </citation>
    <scope>NUCLEOTIDE SEQUENCE [LARGE SCALE GENOMIC DNA]</scope>
    <source>
        <strain evidence="4">JCM 13002</strain>
    </source>
</reference>
<evidence type="ECO:0008006" key="5">
    <source>
        <dbReference type="Google" id="ProtNLM"/>
    </source>
</evidence>
<keyword evidence="2" id="KW-1133">Transmembrane helix</keyword>
<evidence type="ECO:0000313" key="3">
    <source>
        <dbReference type="EMBL" id="GAA1075295.1"/>
    </source>
</evidence>
<keyword evidence="4" id="KW-1185">Reference proteome</keyword>
<gene>
    <name evidence="3" type="ORF">GCM10009663_15520</name>
</gene>
<accession>A0ABP4DXE6</accession>
<sequence>MHDPLLEFFRPYGNDPLFSGPGEHCDGVVGSLAADAGWYAAPTVEMSGAWSSGVFVPSQAGPVADSVPQPAPPPRTPRKRRRVRAAEARREEALGELFRTLLAVAVTVVCVLGWVLSYPPLQDLALARVPGGLSALWPVVVYGPWLAGCLSVLRAALDGRRALHAWSVVLAFSAVATGLCVCGVAQTVPDVIVAGLPPVAAAICLDQLARQLITRHPSQRPRSRHGGRTRRGG</sequence>
<feature type="transmembrane region" description="Helical" evidence="2">
    <location>
        <begin position="135"/>
        <end position="153"/>
    </location>
</feature>
<keyword evidence="2" id="KW-0472">Membrane</keyword>
<comment type="caution">
    <text evidence="3">The sequence shown here is derived from an EMBL/GenBank/DDBJ whole genome shotgun (WGS) entry which is preliminary data.</text>
</comment>
<dbReference type="InterPro" id="IPR021235">
    <property type="entry name" value="DUF2637"/>
</dbReference>
<dbReference type="EMBL" id="BAAALD010000009">
    <property type="protein sequence ID" value="GAA1075295.1"/>
    <property type="molecule type" value="Genomic_DNA"/>
</dbReference>
<dbReference type="Pfam" id="PF10935">
    <property type="entry name" value="DUF2637"/>
    <property type="match status" value="1"/>
</dbReference>
<evidence type="ECO:0000256" key="2">
    <source>
        <dbReference type="SAM" id="Phobius"/>
    </source>
</evidence>
<organism evidence="3 4">
    <name type="scientific">Kitasatospora arboriphila</name>
    <dbReference type="NCBI Taxonomy" id="258052"/>
    <lineage>
        <taxon>Bacteria</taxon>
        <taxon>Bacillati</taxon>
        <taxon>Actinomycetota</taxon>
        <taxon>Actinomycetes</taxon>
        <taxon>Kitasatosporales</taxon>
        <taxon>Streptomycetaceae</taxon>
        <taxon>Kitasatospora</taxon>
    </lineage>
</organism>
<feature type="transmembrane region" description="Helical" evidence="2">
    <location>
        <begin position="97"/>
        <end position="115"/>
    </location>
</feature>
<keyword evidence="2" id="KW-0812">Transmembrane</keyword>
<feature type="region of interest" description="Disordered" evidence="1">
    <location>
        <begin position="61"/>
        <end position="82"/>
    </location>
</feature>
<feature type="transmembrane region" description="Helical" evidence="2">
    <location>
        <begin position="165"/>
        <end position="186"/>
    </location>
</feature>